<feature type="transmembrane region" description="Helical" evidence="1">
    <location>
        <begin position="101"/>
        <end position="120"/>
    </location>
</feature>
<comment type="caution">
    <text evidence="2">The sequence shown here is derived from an EMBL/GenBank/DDBJ whole genome shotgun (WGS) entry which is preliminary data.</text>
</comment>
<keyword evidence="1" id="KW-0472">Membrane</keyword>
<feature type="transmembrane region" description="Helical" evidence="1">
    <location>
        <begin position="40"/>
        <end position="59"/>
    </location>
</feature>
<evidence type="ECO:0000256" key="1">
    <source>
        <dbReference type="SAM" id="Phobius"/>
    </source>
</evidence>
<organism evidence="2 3">
    <name type="scientific">candidate division CPR2 bacterium GW2011_GWC1_41_48</name>
    <dbReference type="NCBI Taxonomy" id="1618344"/>
    <lineage>
        <taxon>Bacteria</taxon>
        <taxon>Bacteria division CPR2</taxon>
    </lineage>
</organism>
<dbReference type="Pfam" id="PF13181">
    <property type="entry name" value="TPR_8"/>
    <property type="match status" value="1"/>
</dbReference>
<dbReference type="PANTHER" id="PTHR37422">
    <property type="entry name" value="TEICHURONIC ACID BIOSYNTHESIS PROTEIN TUAE"/>
    <property type="match status" value="1"/>
</dbReference>
<dbReference type="InterPro" id="IPR011990">
    <property type="entry name" value="TPR-like_helical_dom_sf"/>
</dbReference>
<feature type="transmembrane region" description="Helical" evidence="1">
    <location>
        <begin position="132"/>
        <end position="155"/>
    </location>
</feature>
<name>A0A0G0W6Y9_UNCC2</name>
<reference evidence="2 3" key="1">
    <citation type="journal article" date="2015" name="Nature">
        <title>rRNA introns, odd ribosomes, and small enigmatic genomes across a large radiation of phyla.</title>
        <authorList>
            <person name="Brown C.T."/>
            <person name="Hug L.A."/>
            <person name="Thomas B.C."/>
            <person name="Sharon I."/>
            <person name="Castelle C.J."/>
            <person name="Singh A."/>
            <person name="Wilkins M.J."/>
            <person name="Williams K.H."/>
            <person name="Banfield J.F."/>
        </authorList>
    </citation>
    <scope>NUCLEOTIDE SEQUENCE [LARGE SCALE GENOMIC DNA]</scope>
</reference>
<keyword evidence="1" id="KW-1133">Transmembrane helix</keyword>
<dbReference type="PANTHER" id="PTHR37422:SF13">
    <property type="entry name" value="LIPOPOLYSACCHARIDE BIOSYNTHESIS PROTEIN PA4999-RELATED"/>
    <property type="match status" value="1"/>
</dbReference>
<feature type="transmembrane region" description="Helical" evidence="1">
    <location>
        <begin position="12"/>
        <end position="28"/>
    </location>
</feature>
<proteinExistence type="predicted"/>
<dbReference type="InterPro" id="IPR019734">
    <property type="entry name" value="TPR_rpt"/>
</dbReference>
<feature type="transmembrane region" description="Helical" evidence="1">
    <location>
        <begin position="229"/>
        <end position="248"/>
    </location>
</feature>
<feature type="transmembrane region" description="Helical" evidence="1">
    <location>
        <begin position="269"/>
        <end position="289"/>
    </location>
</feature>
<evidence type="ECO:0000313" key="2">
    <source>
        <dbReference type="EMBL" id="KKS08739.1"/>
    </source>
</evidence>
<dbReference type="EMBL" id="LCBL01000005">
    <property type="protein sequence ID" value="KKS08739.1"/>
    <property type="molecule type" value="Genomic_DNA"/>
</dbReference>
<accession>A0A0G0W6Y9</accession>
<feature type="transmembrane region" description="Helical" evidence="1">
    <location>
        <begin position="429"/>
        <end position="448"/>
    </location>
</feature>
<dbReference type="Gene3D" id="1.25.40.10">
    <property type="entry name" value="Tetratricopeptide repeat domain"/>
    <property type="match status" value="1"/>
</dbReference>
<keyword evidence="1" id="KW-0812">Transmembrane</keyword>
<feature type="transmembrane region" description="Helical" evidence="1">
    <location>
        <begin position="469"/>
        <end position="489"/>
    </location>
</feature>
<dbReference type="AlphaFoldDB" id="A0A0G0W6Y9"/>
<dbReference type="SUPFAM" id="SSF48452">
    <property type="entry name" value="TPR-like"/>
    <property type="match status" value="1"/>
</dbReference>
<dbReference type="InterPro" id="IPR051533">
    <property type="entry name" value="WaaL-like"/>
</dbReference>
<feature type="transmembrane region" description="Helical" evidence="1">
    <location>
        <begin position="175"/>
        <end position="191"/>
    </location>
</feature>
<evidence type="ECO:0000313" key="3">
    <source>
        <dbReference type="Proteomes" id="UP000033869"/>
    </source>
</evidence>
<protein>
    <submittedName>
        <fullName evidence="2">Uncharacterized protein</fullName>
    </submittedName>
</protein>
<feature type="transmembrane region" description="Helical" evidence="1">
    <location>
        <begin position="371"/>
        <end position="394"/>
    </location>
</feature>
<feature type="transmembrane region" description="Helical" evidence="1">
    <location>
        <begin position="71"/>
        <end position="89"/>
    </location>
</feature>
<sequence length="691" mass="79395">MAVRKEDFFKRWLRYSLVSIIFMLPLFRGTMGFGLEAPKFYFSMIAILVVIIFAAVGFLRQKIDWTYTHWFKFIIPFLVIMVLATYLSISPIDSLTGNYVNYGSSSLMVLVGALFFYLILLSRPEPIDIIRFLRVLLIFGGLIGIHAVLESLGVLGNPSASSSEIQGLFQNNQATFSYIMFVLPFSIYFYLKKGEKNYWRLISLVTFSFMAYAAYLLSDYEIRNLFRAFHSLFIDAFFLMILLMGLIYPYIDKFKKIKTLFNNPKKMKIYALILLVALGLGIFESRSLVGKNLKDSLNPLRYWSREVAMENGKNNIWFGSGPATITYNLPSLIEKHHFLDYDGLPLGDRYSGPVEYLVTVANFNSTYNEPLYYFSSAGILGLISYLLVWGYIFYVAILMVIRRQENWPLIGTFLASTFLYFGYRIFASPSVSTVFLPWMGAALILILAGKVRHLKGDAEESNLWLKRGISFAAIAASLFLMTFPAKLWLGDYYYAKASKTQNGEYYKKAISLSPSNDLYQMDYSYFEYQKILKEGNLKESAYRKAKSKDAEQTLKLAKRAVEMNPKASLNSLNLGAICLGLQAFDEDYKKEAEKAFREASRLEPENANLYTQIASSYWFTWDMEKAEEYIKKSIEYTTDKNKANAYLTLSRIHLNNKDKVRALEAFKEAQKYPLDKINPQALEATRQKIES</sequence>
<dbReference type="Proteomes" id="UP000033869">
    <property type="component" value="Unassembled WGS sequence"/>
</dbReference>
<feature type="transmembrane region" description="Helical" evidence="1">
    <location>
        <begin position="198"/>
        <end position="217"/>
    </location>
</feature>
<gene>
    <name evidence="2" type="ORF">UU65_C0005G0050</name>
</gene>